<comment type="cofactor">
    <cofactor evidence="12">
        <name>[4Fe-4S] cluster</name>
        <dbReference type="ChEBI" id="CHEBI:49883"/>
    </cofactor>
    <text evidence="12">Binds 3 [4Fe-4S] clusters per subunit.</text>
</comment>
<dbReference type="PROSITE" id="PS51379">
    <property type="entry name" value="4FE4S_FER_2"/>
    <property type="match status" value="2"/>
</dbReference>
<evidence type="ECO:0000259" key="13">
    <source>
        <dbReference type="PROSITE" id="PS51379"/>
    </source>
</evidence>
<dbReference type="SUPFAM" id="SSF52922">
    <property type="entry name" value="TK C-terminal domain-like"/>
    <property type="match status" value="1"/>
</dbReference>
<feature type="binding site" evidence="12">
    <location>
        <position position="746"/>
    </location>
    <ligand>
        <name>[4Fe-4S] cluster</name>
        <dbReference type="ChEBI" id="CHEBI:49883"/>
        <label>2</label>
    </ligand>
</feature>
<dbReference type="InterPro" id="IPR037112">
    <property type="entry name" value="Pyrv-flavodox_OxR_EKR_sf"/>
</dbReference>
<feature type="binding site" evidence="12">
    <location>
        <position position="690"/>
    </location>
    <ligand>
        <name>[4Fe-4S] cluster</name>
        <dbReference type="ChEBI" id="CHEBI:49883"/>
        <label>1</label>
    </ligand>
</feature>
<dbReference type="Pfam" id="PF10371">
    <property type="entry name" value="EKR"/>
    <property type="match status" value="1"/>
</dbReference>
<keyword evidence="5 9" id="KW-0249">Electron transport</keyword>
<dbReference type="GO" id="GO:0051539">
    <property type="term" value="F:4 iron, 4 sulfur cluster binding"/>
    <property type="evidence" value="ECO:0007669"/>
    <property type="project" value="UniProtKB-KW"/>
</dbReference>
<keyword evidence="4 12" id="KW-0479">Metal-binding</keyword>
<dbReference type="SMART" id="SM00890">
    <property type="entry name" value="EKR"/>
    <property type="match status" value="1"/>
</dbReference>
<dbReference type="AlphaFoldDB" id="A0A212L7E8"/>
<dbReference type="InterPro" id="IPR011766">
    <property type="entry name" value="TPP_enzyme_TPP-bd"/>
</dbReference>
<feature type="binding site" evidence="10">
    <location>
        <position position="113"/>
    </location>
    <ligand>
        <name>pyruvate</name>
        <dbReference type="ChEBI" id="CHEBI:15361"/>
    </ligand>
</feature>
<evidence type="ECO:0000256" key="2">
    <source>
        <dbReference type="ARBA" id="ARBA00022448"/>
    </source>
</evidence>
<protein>
    <recommendedName>
        <fullName evidence="9">Pyruvate:ferredoxin oxidoreductase</fullName>
        <ecNumber evidence="9">1.2.7.1</ecNumber>
    </recommendedName>
    <alternativeName>
        <fullName evidence="9">Pyruvate synthase</fullName>
    </alternativeName>
</protein>
<dbReference type="FunFam" id="3.30.70.20:FF:000022">
    <property type="entry name" value="Pyruvate:ferredoxin (Flavodoxin) oxidoreductase"/>
    <property type="match status" value="1"/>
</dbReference>
<dbReference type="Gene3D" id="3.40.920.10">
    <property type="entry name" value="Pyruvate-ferredoxin oxidoreductase, PFOR, domain III"/>
    <property type="match status" value="1"/>
</dbReference>
<keyword evidence="2 9" id="KW-0813">Transport</keyword>
<feature type="site" description="Important for catalytic activity" evidence="11">
    <location>
        <position position="63"/>
    </location>
</feature>
<keyword evidence="7 12" id="KW-0408">Iron</keyword>
<keyword evidence="3 12" id="KW-0004">4Fe-4S</keyword>
<dbReference type="FunFam" id="3.40.920.10:FF:000001">
    <property type="entry name" value="Pyruvate:ferredoxin (Flavodoxin) oxidoreductase"/>
    <property type="match status" value="1"/>
</dbReference>
<feature type="binding site" evidence="12">
    <location>
        <position position="693"/>
    </location>
    <ligand>
        <name>[4Fe-4S] cluster</name>
        <dbReference type="ChEBI" id="CHEBI:49883"/>
        <label>1</label>
    </ligand>
</feature>
<evidence type="ECO:0000256" key="3">
    <source>
        <dbReference type="ARBA" id="ARBA00022485"/>
    </source>
</evidence>
<evidence type="ECO:0000256" key="5">
    <source>
        <dbReference type="ARBA" id="ARBA00022982"/>
    </source>
</evidence>
<feature type="binding site" evidence="12">
    <location>
        <position position="749"/>
    </location>
    <ligand>
        <name>[4Fe-4S] cluster</name>
        <dbReference type="ChEBI" id="CHEBI:49883"/>
        <label>2</label>
    </ligand>
</feature>
<feature type="binding site" evidence="12">
    <location>
        <position position="1071"/>
    </location>
    <ligand>
        <name>[4Fe-4S] cluster</name>
        <dbReference type="ChEBI" id="CHEBI:49883"/>
        <label>3</label>
    </ligand>
</feature>
<keyword evidence="8 12" id="KW-0411">Iron-sulfur</keyword>
<comment type="catalytic activity">
    <reaction evidence="9">
        <text>2 oxidized [2Fe-2S]-[ferredoxin] + pyruvate + CoA = 2 reduced [2Fe-2S]-[ferredoxin] + acetyl-CoA + CO2 + H(+)</text>
        <dbReference type="Rhea" id="RHEA:12765"/>
        <dbReference type="Rhea" id="RHEA-COMP:10000"/>
        <dbReference type="Rhea" id="RHEA-COMP:10001"/>
        <dbReference type="ChEBI" id="CHEBI:15361"/>
        <dbReference type="ChEBI" id="CHEBI:15378"/>
        <dbReference type="ChEBI" id="CHEBI:16526"/>
        <dbReference type="ChEBI" id="CHEBI:33737"/>
        <dbReference type="ChEBI" id="CHEBI:33738"/>
        <dbReference type="ChEBI" id="CHEBI:57287"/>
        <dbReference type="ChEBI" id="CHEBI:57288"/>
        <dbReference type="EC" id="1.2.7.1"/>
    </reaction>
</comment>
<feature type="domain" description="4Fe-4S ferredoxin-type" evidence="13">
    <location>
        <begin position="734"/>
        <end position="765"/>
    </location>
</feature>
<dbReference type="SUPFAM" id="SSF52518">
    <property type="entry name" value="Thiamin diphosphate-binding fold (THDP-binding)"/>
    <property type="match status" value="2"/>
</dbReference>
<dbReference type="InterPro" id="IPR050722">
    <property type="entry name" value="Pyruvate:ferred/Flavod_OxRd"/>
</dbReference>
<name>A0A212L7E8_9BACT</name>
<feature type="binding site" evidence="10">
    <location>
        <position position="63"/>
    </location>
    <ligand>
        <name>thiamine diphosphate</name>
        <dbReference type="ChEBI" id="CHEBI:58937"/>
    </ligand>
</feature>
<evidence type="ECO:0000256" key="9">
    <source>
        <dbReference type="PIRNR" id="PIRNR000159"/>
    </source>
</evidence>
<dbReference type="InterPro" id="IPR017896">
    <property type="entry name" value="4Fe4S_Fe-S-bd"/>
</dbReference>
<dbReference type="CDD" id="cd07034">
    <property type="entry name" value="TPP_PYR_PFOR_IOR-alpha_like"/>
    <property type="match status" value="1"/>
</dbReference>
<dbReference type="CDD" id="cd03377">
    <property type="entry name" value="TPP_PFOR_PNO"/>
    <property type="match status" value="1"/>
</dbReference>
<feature type="domain" description="4Fe-4S ferredoxin-type" evidence="13">
    <location>
        <begin position="678"/>
        <end position="707"/>
    </location>
</feature>
<dbReference type="Gene3D" id="3.40.50.920">
    <property type="match status" value="1"/>
</dbReference>
<dbReference type="GO" id="GO:0022900">
    <property type="term" value="P:electron transport chain"/>
    <property type="evidence" value="ECO:0007669"/>
    <property type="project" value="InterPro"/>
</dbReference>
<feature type="binding site" evidence="12">
    <location>
        <position position="839"/>
    </location>
    <ligand>
        <name>[4Fe-4S] cluster</name>
        <dbReference type="ChEBI" id="CHEBI:49883"/>
        <label>3</label>
    </ligand>
</feature>
<sequence>MAHMKTMDGNNATTHIAYALSETAAIYPITPSSVMGEVMDQMAAKGMKNLFGQKVIVREMQSEAGAAGAVHGMLSAGALTSTYTASQGLLLMIPNMYKLAGELLPGVFHVSARALASHALSIFGDHQDVMAARQTGFCFLASASVQECMDLALVAHLSAIDSSLPFCHFFDGFRTSHEVQKIETIDYEDIRSLVNWDKVAEFRSTAMNPEHPHIRGTAQNPDIYFQNREAANLFYDAVPGIVIENMKKVESITGRKYRLFDYVGHPEADRIIVSMGSSCEVAEETVNYLNNQGQRVGLVKVRLFRPFSTEHLLRALPATTACITVLDRTKESGALGDPLYQDICTAFLEKGEAPTIVGGRYGLGSKDFTPGMAKAVYDNMLALQPKNHFTVGITDDVTNLSLDVDEEIDTVPAGTVQCKFFGLGADGTVGANKQAIKIIGDNTDLYAQAYFAYDSKKSGGFTVSHLRFGSAPITSSYLITKADYVACHKAAYVTQYDILEGIKEGGTFVLNSNWSLADLEKHLPAEMKRTIARKKLKFYNVDAVKVAQEVGLGGRINMIMQTAFFKLANVLDFEKAVALLKESIKKTYGSKGDKIVNMNIAAVDKGMDALEEIKYPASWATATEGAEVCHCNDDDYIRGVVRPILAQQGDKLPVSAMDPAGFMPLGTAACEKRGVAIAIPEWQVENCIQCCQCSFVCPHAAIRPVLATPEELEGAPASFATKDAMGKELKGMQFRIQVYPEDCLGCGSCADVCPAKNKALVMKPLETQMDDQKVNLEFAETHVTLKDKLLARDTVKGSQLQQPLHEFSGACAGCGETPYVKVLTQLFGERMIVANATGCSSIWGASSPTTPYCTNKEGFGPAWGNSLFEDAAEYGCGMGLAYEQRRNLLAMKIEEALKEEGISPELKEAMEGWLANKDDAEGSRKYGDMVIANLDSFESHLAHEIWHMDDLFTKKSVWVFGGDGWGYDIGYGGLDHVLATGDDINVLLMDTEVYSNTGGQSSKATPLGAVAQFAAAGKRTGKKDLGRMAMTYGYVYVASISMGADKQQTLKAFREAEAYKGPSLIIAYAPCINQGLRKGMGKSQEEAKMAVQTGYWPLYRYNPELAKEKKNPFQLDCKAPSADIQEFLGGETRFASLEKTDPEASKALRADLAAAYAERYAMLKQLADLPYPDASEIASESK</sequence>
<dbReference type="PROSITE" id="PS00198">
    <property type="entry name" value="4FE4S_FER_1"/>
    <property type="match status" value="1"/>
</dbReference>
<dbReference type="PANTHER" id="PTHR32154">
    <property type="entry name" value="PYRUVATE-FLAVODOXIN OXIDOREDUCTASE-RELATED"/>
    <property type="match status" value="1"/>
</dbReference>
<feature type="binding site" evidence="10">
    <location>
        <begin position="991"/>
        <end position="996"/>
    </location>
    <ligand>
        <name>thiamine diphosphate</name>
        <dbReference type="ChEBI" id="CHEBI:58937"/>
    </ligand>
</feature>
<reference evidence="14" key="1">
    <citation type="submission" date="2016-08" db="EMBL/GenBank/DDBJ databases">
        <authorList>
            <person name="Seilhamer J.J."/>
        </authorList>
    </citation>
    <scope>NUCLEOTIDE SEQUENCE</scope>
    <source>
        <strain evidence="14">86-1</strain>
    </source>
</reference>
<dbReference type="SUPFAM" id="SSF53323">
    <property type="entry name" value="Pyruvate-ferredoxin oxidoreductase, PFOR, domain III"/>
    <property type="match status" value="1"/>
</dbReference>
<proteinExistence type="inferred from homology"/>
<evidence type="ECO:0000256" key="7">
    <source>
        <dbReference type="ARBA" id="ARBA00023004"/>
    </source>
</evidence>
<dbReference type="SUPFAM" id="SSF54862">
    <property type="entry name" value="4Fe-4S ferredoxins"/>
    <property type="match status" value="1"/>
</dbReference>
<dbReference type="PANTHER" id="PTHR32154:SF0">
    <property type="entry name" value="PYRUVATE-FLAVODOXIN OXIDOREDUCTASE-RELATED"/>
    <property type="match status" value="1"/>
</dbReference>
<dbReference type="Pfam" id="PF01855">
    <property type="entry name" value="POR_N"/>
    <property type="match status" value="1"/>
</dbReference>
<keyword evidence="14" id="KW-0670">Pyruvate</keyword>
<dbReference type="EMBL" id="FMJC01000002">
    <property type="protein sequence ID" value="SCM73249.1"/>
    <property type="molecule type" value="Genomic_DNA"/>
</dbReference>
<feature type="site" description="Important for catalytic activity" evidence="11">
    <location>
        <position position="30"/>
    </location>
</feature>
<dbReference type="GO" id="GO:0006979">
    <property type="term" value="P:response to oxidative stress"/>
    <property type="evidence" value="ECO:0007669"/>
    <property type="project" value="TreeGrafter"/>
</dbReference>
<dbReference type="Pfam" id="PF01558">
    <property type="entry name" value="POR"/>
    <property type="match status" value="1"/>
</dbReference>
<dbReference type="InterPro" id="IPR002869">
    <property type="entry name" value="Pyrv_flavodox_OxRed_cen"/>
</dbReference>
<feature type="binding site" evidence="12">
    <location>
        <position position="814"/>
    </location>
    <ligand>
        <name>[4Fe-4S] cluster</name>
        <dbReference type="ChEBI" id="CHEBI:49883"/>
        <label>3</label>
    </ligand>
</feature>
<feature type="site" description="Important for catalytic activity" evidence="11">
    <location>
        <position position="996"/>
    </location>
</feature>
<gene>
    <name evidence="14" type="primary">nifJ</name>
    <name evidence="14" type="ORF">KL86DES1_21175</name>
</gene>
<dbReference type="RefSeq" id="WP_179980598.1">
    <property type="nucleotide sequence ID" value="NZ_LT608333.1"/>
</dbReference>
<evidence type="ECO:0000256" key="6">
    <source>
        <dbReference type="ARBA" id="ARBA00023002"/>
    </source>
</evidence>
<dbReference type="Gene3D" id="3.40.50.970">
    <property type="match status" value="2"/>
</dbReference>
<comment type="similarity">
    <text evidence="1 9">Belongs to the pyruvate:ferredoxin/flavodoxin oxidoreductase family.</text>
</comment>
<dbReference type="InterPro" id="IPR002880">
    <property type="entry name" value="Pyrv_Fd/Flavodoxin_OxRdtase_N"/>
</dbReference>
<dbReference type="FunFam" id="3.40.50.970:FF:000041">
    <property type="entry name" value="Pyruvate:ferredoxin (Flavodoxin) oxidoreductase"/>
    <property type="match status" value="1"/>
</dbReference>
<evidence type="ECO:0000256" key="10">
    <source>
        <dbReference type="PIRSR" id="PIRSR000159-1"/>
    </source>
</evidence>
<dbReference type="InterPro" id="IPR019752">
    <property type="entry name" value="Pyrv/ketoisovalerate_OxRed_cat"/>
</dbReference>
<feature type="binding site" evidence="10">
    <location>
        <position position="839"/>
    </location>
    <ligand>
        <name>thiamine diphosphate</name>
        <dbReference type="ChEBI" id="CHEBI:58937"/>
    </ligand>
</feature>
<evidence type="ECO:0000313" key="14">
    <source>
        <dbReference type="EMBL" id="SCM73249.1"/>
    </source>
</evidence>
<dbReference type="GO" id="GO:0030976">
    <property type="term" value="F:thiamine pyrophosphate binding"/>
    <property type="evidence" value="ECO:0007669"/>
    <property type="project" value="InterPro"/>
</dbReference>
<dbReference type="NCBIfam" id="TIGR02176">
    <property type="entry name" value="pyruv_ox_red"/>
    <property type="match status" value="1"/>
</dbReference>
<feature type="binding site" evidence="12">
    <location>
        <position position="753"/>
    </location>
    <ligand>
        <name>[4Fe-4S] cluster</name>
        <dbReference type="ChEBI" id="CHEBI:49883"/>
        <label>1</label>
    </ligand>
</feature>
<keyword evidence="6 9" id="KW-0560">Oxidoreductase</keyword>
<dbReference type="Gene3D" id="3.30.70.20">
    <property type="match status" value="1"/>
</dbReference>
<feature type="binding site" evidence="12">
    <location>
        <position position="687"/>
    </location>
    <ligand>
        <name>[4Fe-4S] cluster</name>
        <dbReference type="ChEBI" id="CHEBI:49883"/>
        <label>1</label>
    </ligand>
</feature>
<dbReference type="InterPro" id="IPR019456">
    <property type="entry name" value="Pyrv-flavodox_OxRtase_EKR"/>
</dbReference>
<feature type="binding site" evidence="10">
    <location>
        <begin position="962"/>
        <end position="965"/>
    </location>
    <ligand>
        <name>thiamine diphosphate</name>
        <dbReference type="ChEBI" id="CHEBI:58937"/>
    </ligand>
</feature>
<dbReference type="Pfam" id="PF17147">
    <property type="entry name" value="PFOR_II"/>
    <property type="match status" value="1"/>
</dbReference>
<dbReference type="GO" id="GO:0005506">
    <property type="term" value="F:iron ion binding"/>
    <property type="evidence" value="ECO:0007669"/>
    <property type="project" value="InterPro"/>
</dbReference>
<dbReference type="InterPro" id="IPR029061">
    <property type="entry name" value="THDP-binding"/>
</dbReference>
<evidence type="ECO:0000256" key="1">
    <source>
        <dbReference type="ARBA" id="ARBA00009032"/>
    </source>
</evidence>
<dbReference type="GO" id="GO:0019164">
    <property type="term" value="F:pyruvate synthase activity"/>
    <property type="evidence" value="ECO:0007669"/>
    <property type="project" value="UniProtKB-EC"/>
</dbReference>
<dbReference type="PIRSF" id="PIRSF000159">
    <property type="entry name" value="NifJ"/>
    <property type="match status" value="1"/>
</dbReference>
<feature type="binding site" evidence="12">
    <location>
        <position position="743"/>
    </location>
    <ligand>
        <name>[4Fe-4S] cluster</name>
        <dbReference type="ChEBI" id="CHEBI:49883"/>
        <label>2</label>
    </ligand>
</feature>
<organism evidence="14">
    <name type="scientific">uncultured Desulfovibrio sp</name>
    <dbReference type="NCBI Taxonomy" id="167968"/>
    <lineage>
        <taxon>Bacteria</taxon>
        <taxon>Pseudomonadati</taxon>
        <taxon>Thermodesulfobacteriota</taxon>
        <taxon>Desulfovibrionia</taxon>
        <taxon>Desulfovibrionales</taxon>
        <taxon>Desulfovibrionaceae</taxon>
        <taxon>Desulfovibrio</taxon>
        <taxon>environmental samples</taxon>
    </lineage>
</organism>
<dbReference type="InterPro" id="IPR009014">
    <property type="entry name" value="Transketo_C/PFOR_II"/>
</dbReference>
<dbReference type="FunFam" id="3.40.50.970:FF:000012">
    <property type="entry name" value="Pyruvate:ferredoxin (Flavodoxin) oxidoreductase"/>
    <property type="match status" value="1"/>
</dbReference>
<evidence type="ECO:0000256" key="12">
    <source>
        <dbReference type="PIRSR" id="PIRSR000159-50"/>
    </source>
</evidence>
<dbReference type="FunFam" id="3.40.50.920:FF:000007">
    <property type="entry name" value="Pyruvate:ferredoxin (Flavodoxin) oxidoreductase"/>
    <property type="match status" value="1"/>
</dbReference>
<evidence type="ECO:0000256" key="4">
    <source>
        <dbReference type="ARBA" id="ARBA00022723"/>
    </source>
</evidence>
<feature type="site" description="Important for catalytic activity" evidence="11">
    <location>
        <position position="113"/>
    </location>
</feature>
<dbReference type="Pfam" id="PF02775">
    <property type="entry name" value="TPP_enzyme_C"/>
    <property type="match status" value="1"/>
</dbReference>
<evidence type="ECO:0000256" key="11">
    <source>
        <dbReference type="PIRSR" id="PIRSR000159-2"/>
    </source>
</evidence>
<evidence type="ECO:0000256" key="8">
    <source>
        <dbReference type="ARBA" id="ARBA00023014"/>
    </source>
</evidence>
<dbReference type="InterPro" id="IPR017900">
    <property type="entry name" value="4Fe4S_Fe_S_CS"/>
</dbReference>
<feature type="binding site" evidence="10">
    <location>
        <position position="816"/>
    </location>
    <ligand>
        <name>thiamine diphosphate</name>
        <dbReference type="ChEBI" id="CHEBI:58937"/>
    </ligand>
</feature>
<dbReference type="EC" id="1.2.7.1" evidence="9"/>
<dbReference type="InterPro" id="IPR011895">
    <property type="entry name" value="Pyrv_flavodox_OxRed"/>
</dbReference>
<dbReference type="Gene3D" id="4.10.780.10">
    <property type="entry name" value="Pyruvate-flavodoxin oxidoreductase, EKR domain"/>
    <property type="match status" value="1"/>
</dbReference>
<feature type="binding site" evidence="10">
    <location>
        <position position="30"/>
    </location>
    <ligand>
        <name>pyruvate</name>
        <dbReference type="ChEBI" id="CHEBI:15361"/>
    </ligand>
</feature>
<dbReference type="Pfam" id="PF12838">
    <property type="entry name" value="Fer4_7"/>
    <property type="match status" value="1"/>
</dbReference>
<dbReference type="InterPro" id="IPR033412">
    <property type="entry name" value="PFOR_II"/>
</dbReference>
<feature type="binding site" evidence="12">
    <location>
        <position position="811"/>
    </location>
    <ligand>
        <name>[4Fe-4S] cluster</name>
        <dbReference type="ChEBI" id="CHEBI:49883"/>
        <label>3</label>
    </ligand>
</feature>
<accession>A0A212L7E8</accession>
<feature type="binding site" evidence="12">
    <location>
        <position position="697"/>
    </location>
    <ligand>
        <name>[4Fe-4S] cluster</name>
        <dbReference type="ChEBI" id="CHEBI:49883"/>
        <label>2</label>
    </ligand>
</feature>